<sequence length="130" mass="14850">MTTVKPPLPTTTLENSRRLRRDMTDAEQKPWQRLRGGQLDGLKFRRQHPVPPYIADFCCVAEKLIVELDGSQHNEDVDAARTHRLESQGWRILRFWDHGVLQQTKAVIEAIWNSAGKPDPHPNPSHGRGA</sequence>
<feature type="region of interest" description="Disordered" evidence="1">
    <location>
        <begin position="1"/>
        <end position="29"/>
    </location>
</feature>
<dbReference type="InterPro" id="IPR007569">
    <property type="entry name" value="DUF559"/>
</dbReference>
<evidence type="ECO:0000259" key="2">
    <source>
        <dbReference type="Pfam" id="PF04480"/>
    </source>
</evidence>
<proteinExistence type="predicted"/>
<keyword evidence="4" id="KW-1185">Reference proteome</keyword>
<protein>
    <submittedName>
        <fullName evidence="3">Endonuclease domain-containing protein</fullName>
    </submittedName>
</protein>
<dbReference type="SUPFAM" id="SSF52980">
    <property type="entry name" value="Restriction endonuclease-like"/>
    <property type="match status" value="1"/>
</dbReference>
<comment type="caution">
    <text evidence="3">The sequence shown here is derived from an EMBL/GenBank/DDBJ whole genome shotgun (WGS) entry which is preliminary data.</text>
</comment>
<name>A0ABV7XFQ1_9GAMM</name>
<evidence type="ECO:0000256" key="1">
    <source>
        <dbReference type="SAM" id="MobiDB-lite"/>
    </source>
</evidence>
<keyword evidence="3" id="KW-0540">Nuclease</keyword>
<dbReference type="InterPro" id="IPR047216">
    <property type="entry name" value="Endonuclease_DUF559_bact"/>
</dbReference>
<evidence type="ECO:0000313" key="3">
    <source>
        <dbReference type="EMBL" id="MFC3714756.1"/>
    </source>
</evidence>
<accession>A0ABV7XFQ1</accession>
<gene>
    <name evidence="3" type="ORF">ACFONC_01110</name>
</gene>
<keyword evidence="3" id="KW-0378">Hydrolase</keyword>
<dbReference type="PANTHER" id="PTHR38590">
    <property type="entry name" value="BLL0828 PROTEIN"/>
    <property type="match status" value="1"/>
</dbReference>
<reference evidence="4" key="1">
    <citation type="journal article" date="2019" name="Int. J. Syst. Evol. Microbiol.">
        <title>The Global Catalogue of Microorganisms (GCM) 10K type strain sequencing project: providing services to taxonomists for standard genome sequencing and annotation.</title>
        <authorList>
            <consortium name="The Broad Institute Genomics Platform"/>
            <consortium name="The Broad Institute Genome Sequencing Center for Infectious Disease"/>
            <person name="Wu L."/>
            <person name="Ma J."/>
        </authorList>
    </citation>
    <scope>NUCLEOTIDE SEQUENCE [LARGE SCALE GENOMIC DNA]</scope>
    <source>
        <strain evidence="4">KCTC 42441</strain>
    </source>
</reference>
<dbReference type="Pfam" id="PF04480">
    <property type="entry name" value="DUF559"/>
    <property type="match status" value="1"/>
</dbReference>
<dbReference type="RefSeq" id="WP_386741704.1">
    <property type="nucleotide sequence ID" value="NZ_JBHRYA010000001.1"/>
</dbReference>
<evidence type="ECO:0000313" key="4">
    <source>
        <dbReference type="Proteomes" id="UP001595705"/>
    </source>
</evidence>
<feature type="domain" description="DUF559" evidence="2">
    <location>
        <begin position="13"/>
        <end position="113"/>
    </location>
</feature>
<dbReference type="CDD" id="cd01038">
    <property type="entry name" value="Endonuclease_DUF559"/>
    <property type="match status" value="1"/>
</dbReference>
<dbReference type="Proteomes" id="UP001595705">
    <property type="component" value="Unassembled WGS sequence"/>
</dbReference>
<dbReference type="EMBL" id="JBHRYA010000001">
    <property type="protein sequence ID" value="MFC3714756.1"/>
    <property type="molecule type" value="Genomic_DNA"/>
</dbReference>
<dbReference type="Gene3D" id="3.40.960.10">
    <property type="entry name" value="VSR Endonuclease"/>
    <property type="match status" value="1"/>
</dbReference>
<dbReference type="InterPro" id="IPR011335">
    <property type="entry name" value="Restrct_endonuc-II-like"/>
</dbReference>
<feature type="compositionally biased region" description="Basic and acidic residues" evidence="1">
    <location>
        <begin position="15"/>
        <end position="29"/>
    </location>
</feature>
<keyword evidence="3" id="KW-0255">Endonuclease</keyword>
<organism evidence="3 4">
    <name type="scientific">Luteimonas soli</name>
    <dbReference type="NCBI Taxonomy" id="1648966"/>
    <lineage>
        <taxon>Bacteria</taxon>
        <taxon>Pseudomonadati</taxon>
        <taxon>Pseudomonadota</taxon>
        <taxon>Gammaproteobacteria</taxon>
        <taxon>Lysobacterales</taxon>
        <taxon>Lysobacteraceae</taxon>
        <taxon>Luteimonas</taxon>
    </lineage>
</organism>
<dbReference type="GO" id="GO:0004519">
    <property type="term" value="F:endonuclease activity"/>
    <property type="evidence" value="ECO:0007669"/>
    <property type="project" value="UniProtKB-KW"/>
</dbReference>
<dbReference type="PANTHER" id="PTHR38590:SF1">
    <property type="entry name" value="BLL0828 PROTEIN"/>
    <property type="match status" value="1"/>
</dbReference>